<feature type="region of interest" description="Disordered" evidence="1">
    <location>
        <begin position="26"/>
        <end position="51"/>
    </location>
</feature>
<feature type="compositionally biased region" description="Basic and acidic residues" evidence="1">
    <location>
        <begin position="28"/>
        <end position="51"/>
    </location>
</feature>
<gene>
    <name evidence="2" type="ORF">SMRZ_LOCUS2552</name>
</gene>
<organism evidence="2 3">
    <name type="scientific">Schistosoma margrebowiei</name>
    <dbReference type="NCBI Taxonomy" id="48269"/>
    <lineage>
        <taxon>Eukaryota</taxon>
        <taxon>Metazoa</taxon>
        <taxon>Spiralia</taxon>
        <taxon>Lophotrochozoa</taxon>
        <taxon>Platyhelminthes</taxon>
        <taxon>Trematoda</taxon>
        <taxon>Digenea</taxon>
        <taxon>Strigeidida</taxon>
        <taxon>Schistosomatoidea</taxon>
        <taxon>Schistosomatidae</taxon>
        <taxon>Schistosoma</taxon>
    </lineage>
</organism>
<reference evidence="2 3" key="1">
    <citation type="submission" date="2018-11" db="EMBL/GenBank/DDBJ databases">
        <authorList>
            <consortium name="Pathogen Informatics"/>
        </authorList>
    </citation>
    <scope>NUCLEOTIDE SEQUENCE [LARGE SCALE GENOMIC DNA]</scope>
    <source>
        <strain evidence="2 3">Zambia</strain>
    </source>
</reference>
<dbReference type="AlphaFoldDB" id="A0A183LFH7"/>
<keyword evidence="3" id="KW-1185">Reference proteome</keyword>
<evidence type="ECO:0000313" key="2">
    <source>
        <dbReference type="EMBL" id="VDO55294.1"/>
    </source>
</evidence>
<name>A0A183LFH7_9TREM</name>
<dbReference type="EMBL" id="UZAI01000652">
    <property type="protein sequence ID" value="VDO55294.1"/>
    <property type="molecule type" value="Genomic_DNA"/>
</dbReference>
<sequence length="81" mass="9370">MSKPDDKNPPRPVSPKPASLISWLSHDSSQEKADVEPLKKELPKEPVKEVPKKKTENEYQLLIVPLKLQMSWGFELRKYCL</sequence>
<proteinExistence type="predicted"/>
<protein>
    <submittedName>
        <fullName evidence="2">Uncharacterized protein</fullName>
    </submittedName>
</protein>
<evidence type="ECO:0000256" key="1">
    <source>
        <dbReference type="SAM" id="MobiDB-lite"/>
    </source>
</evidence>
<accession>A0A183LFH7</accession>
<dbReference type="Proteomes" id="UP000277204">
    <property type="component" value="Unassembled WGS sequence"/>
</dbReference>
<evidence type="ECO:0000313" key="3">
    <source>
        <dbReference type="Proteomes" id="UP000277204"/>
    </source>
</evidence>